<accession>A0ABV2CQL3</accession>
<organism evidence="1 2">
    <name type="scientific">Uliginosibacterium paludis</name>
    <dbReference type="NCBI Taxonomy" id="1615952"/>
    <lineage>
        <taxon>Bacteria</taxon>
        <taxon>Pseudomonadati</taxon>
        <taxon>Pseudomonadota</taxon>
        <taxon>Betaproteobacteria</taxon>
        <taxon>Rhodocyclales</taxon>
        <taxon>Zoogloeaceae</taxon>
        <taxon>Uliginosibacterium</taxon>
    </lineage>
</organism>
<keyword evidence="2" id="KW-1185">Reference proteome</keyword>
<dbReference type="EMBL" id="JBEWLZ010000005">
    <property type="protein sequence ID" value="MET1490205.1"/>
    <property type="molecule type" value="Genomic_DNA"/>
</dbReference>
<comment type="caution">
    <text evidence="1">The sequence shown here is derived from an EMBL/GenBank/DDBJ whole genome shotgun (WGS) entry which is preliminary data.</text>
</comment>
<reference evidence="1 2" key="1">
    <citation type="submission" date="2024-07" db="EMBL/GenBank/DDBJ databases">
        <title>Uliginosibacterium paludis KCTC:42655.</title>
        <authorList>
            <person name="Kim M.K."/>
        </authorList>
    </citation>
    <scope>NUCLEOTIDE SEQUENCE [LARGE SCALE GENOMIC DNA]</scope>
    <source>
        <strain evidence="1 2">KCTC 42655</strain>
    </source>
</reference>
<name>A0ABV2CQL3_9RHOO</name>
<dbReference type="RefSeq" id="WP_345928345.1">
    <property type="nucleotide sequence ID" value="NZ_JBDIVF010000006.1"/>
</dbReference>
<proteinExistence type="predicted"/>
<evidence type="ECO:0000313" key="2">
    <source>
        <dbReference type="Proteomes" id="UP001548590"/>
    </source>
</evidence>
<protein>
    <submittedName>
        <fullName evidence="1">Uncharacterized protein</fullName>
    </submittedName>
</protein>
<evidence type="ECO:0000313" key="1">
    <source>
        <dbReference type="EMBL" id="MET1490205.1"/>
    </source>
</evidence>
<dbReference type="Proteomes" id="UP001548590">
    <property type="component" value="Unassembled WGS sequence"/>
</dbReference>
<gene>
    <name evidence="1" type="ORF">ABVT11_10250</name>
</gene>
<sequence>MTLDAHSAPTETPAYSDEVLNASWLPQPALTLSELSVQTARARSQAVADPETFLQRIYRVQE</sequence>